<comment type="caution">
    <text evidence="5">The sequence shown here is derived from an EMBL/GenBank/DDBJ whole genome shotgun (WGS) entry which is preliminary data.</text>
</comment>
<dbReference type="InterPro" id="IPR000683">
    <property type="entry name" value="Gfo/Idh/MocA-like_OxRdtase_N"/>
</dbReference>
<evidence type="ECO:0000259" key="3">
    <source>
        <dbReference type="Pfam" id="PF01408"/>
    </source>
</evidence>
<dbReference type="InterPro" id="IPR036291">
    <property type="entry name" value="NAD(P)-bd_dom_sf"/>
</dbReference>
<dbReference type="PANTHER" id="PTHR43708:SF5">
    <property type="entry name" value="CONSERVED EXPRESSED OXIDOREDUCTASE (EUROFUNG)-RELATED"/>
    <property type="match status" value="1"/>
</dbReference>
<accession>A0A255Z848</accession>
<dbReference type="InterPro" id="IPR051317">
    <property type="entry name" value="Gfo/Idh/MocA_oxidoreduct"/>
</dbReference>
<dbReference type="EMBL" id="NOXU01000011">
    <property type="protein sequence ID" value="OYQ37727.1"/>
    <property type="molecule type" value="Genomic_DNA"/>
</dbReference>
<keyword evidence="2" id="KW-0560">Oxidoreductase</keyword>
<dbReference type="NCBIfam" id="NF008607">
    <property type="entry name" value="PRK11579.1"/>
    <property type="match status" value="1"/>
</dbReference>
<reference evidence="5 6" key="1">
    <citation type="submission" date="2017-07" db="EMBL/GenBank/DDBJ databases">
        <title>Niveispirillum cyanobacteriorum sp. nov., isolated from cyanobacterial aggregates in a eutrophic lake.</title>
        <authorList>
            <person name="Cai H."/>
        </authorList>
    </citation>
    <scope>NUCLEOTIDE SEQUENCE [LARGE SCALE GENOMIC DNA]</scope>
    <source>
        <strain evidence="6">TH1-14</strain>
    </source>
</reference>
<dbReference type="Proteomes" id="UP000216998">
    <property type="component" value="Unassembled WGS sequence"/>
</dbReference>
<evidence type="ECO:0000313" key="6">
    <source>
        <dbReference type="Proteomes" id="UP000216998"/>
    </source>
</evidence>
<comment type="similarity">
    <text evidence="1">Belongs to the Gfo/Idh/MocA family.</text>
</comment>
<sequence>MATLRTALVGFGYAGQTFHAPLIAATPGLALSAIVSGNAEKVRSYWPAVPVLSNIDTALADPALDLIVIATPNHTHADLARRALNAGKHVVVDKPFTVTLDEARDLAALEAQSAGLLSVFHNRRWDADFLVLADLVRQGVLGRLTHFESHFDRFRPVMRDRWREQASVPGAGLWHDLGPHLIDQVLCLFGRPATIFADIITQRRGNGAPDYFHAILGYETGLRAVLHGSMVTPDSRLRFAAHGDGGSFVKYGLDHQEEMLKAGRIPGCAGWGNDPSPARLTRIMDGAVVQEDVMALTGDYRCFYTAFQAAVRQGARNPVTAQEAIAVIELIEAGYDSARQQRVIKL</sequence>
<dbReference type="AlphaFoldDB" id="A0A255Z848"/>
<name>A0A255Z848_9PROT</name>
<dbReference type="OrthoDB" id="9792935at2"/>
<evidence type="ECO:0000256" key="1">
    <source>
        <dbReference type="ARBA" id="ARBA00010928"/>
    </source>
</evidence>
<dbReference type="GO" id="GO:0016491">
    <property type="term" value="F:oxidoreductase activity"/>
    <property type="evidence" value="ECO:0007669"/>
    <property type="project" value="UniProtKB-KW"/>
</dbReference>
<dbReference type="Gene3D" id="3.30.360.10">
    <property type="entry name" value="Dihydrodipicolinate Reductase, domain 2"/>
    <property type="match status" value="1"/>
</dbReference>
<dbReference type="Gene3D" id="3.40.50.720">
    <property type="entry name" value="NAD(P)-binding Rossmann-like Domain"/>
    <property type="match status" value="1"/>
</dbReference>
<dbReference type="GO" id="GO:0000166">
    <property type="term" value="F:nucleotide binding"/>
    <property type="evidence" value="ECO:0007669"/>
    <property type="project" value="InterPro"/>
</dbReference>
<dbReference type="SUPFAM" id="SSF55347">
    <property type="entry name" value="Glyceraldehyde-3-phosphate dehydrogenase-like, C-terminal domain"/>
    <property type="match status" value="1"/>
</dbReference>
<dbReference type="SUPFAM" id="SSF51735">
    <property type="entry name" value="NAD(P)-binding Rossmann-fold domains"/>
    <property type="match status" value="1"/>
</dbReference>
<gene>
    <name evidence="5" type="ORF">CHU95_00790</name>
</gene>
<feature type="domain" description="Gfo/Idh/MocA-like oxidoreductase N-terminal" evidence="3">
    <location>
        <begin position="5"/>
        <end position="120"/>
    </location>
</feature>
<organism evidence="5 6">
    <name type="scientific">Niveispirillum lacus</name>
    <dbReference type="NCBI Taxonomy" id="1981099"/>
    <lineage>
        <taxon>Bacteria</taxon>
        <taxon>Pseudomonadati</taxon>
        <taxon>Pseudomonadota</taxon>
        <taxon>Alphaproteobacteria</taxon>
        <taxon>Rhodospirillales</taxon>
        <taxon>Azospirillaceae</taxon>
        <taxon>Niveispirillum</taxon>
    </lineage>
</organism>
<dbReference type="Pfam" id="PF02894">
    <property type="entry name" value="GFO_IDH_MocA_C"/>
    <property type="match status" value="1"/>
</dbReference>
<dbReference type="Pfam" id="PF01408">
    <property type="entry name" value="GFO_IDH_MocA"/>
    <property type="match status" value="1"/>
</dbReference>
<proteinExistence type="inferred from homology"/>
<dbReference type="InterPro" id="IPR004104">
    <property type="entry name" value="Gfo/Idh/MocA-like_OxRdtase_C"/>
</dbReference>
<evidence type="ECO:0000256" key="2">
    <source>
        <dbReference type="ARBA" id="ARBA00023002"/>
    </source>
</evidence>
<protein>
    <submittedName>
        <fullName evidence="5">Oxidoreductase</fullName>
    </submittedName>
</protein>
<dbReference type="PANTHER" id="PTHR43708">
    <property type="entry name" value="CONSERVED EXPRESSED OXIDOREDUCTASE (EUROFUNG)"/>
    <property type="match status" value="1"/>
</dbReference>
<evidence type="ECO:0000313" key="5">
    <source>
        <dbReference type="EMBL" id="OYQ37727.1"/>
    </source>
</evidence>
<keyword evidence="6" id="KW-1185">Reference proteome</keyword>
<dbReference type="RefSeq" id="WP_094452738.1">
    <property type="nucleotide sequence ID" value="NZ_NOXU01000011.1"/>
</dbReference>
<evidence type="ECO:0000259" key="4">
    <source>
        <dbReference type="Pfam" id="PF02894"/>
    </source>
</evidence>
<feature type="domain" description="Gfo/Idh/MocA-like oxidoreductase C-terminal" evidence="4">
    <location>
        <begin position="134"/>
        <end position="346"/>
    </location>
</feature>